<evidence type="ECO:0000256" key="1">
    <source>
        <dbReference type="SAM" id="MobiDB-lite"/>
    </source>
</evidence>
<keyword evidence="3" id="KW-1185">Reference proteome</keyword>
<proteinExistence type="predicted"/>
<feature type="region of interest" description="Disordered" evidence="1">
    <location>
        <begin position="1"/>
        <end position="33"/>
    </location>
</feature>
<name>A0AAW0YAF0_CHEQU</name>
<reference evidence="2 3" key="1">
    <citation type="journal article" date="2024" name="BMC Genomics">
        <title>Genome assembly of redclaw crayfish (Cherax quadricarinatus) provides insights into its immune adaptation and hypoxia tolerance.</title>
        <authorList>
            <person name="Liu Z."/>
            <person name="Zheng J."/>
            <person name="Li H."/>
            <person name="Fang K."/>
            <person name="Wang S."/>
            <person name="He J."/>
            <person name="Zhou D."/>
            <person name="Weng S."/>
            <person name="Chi M."/>
            <person name="Gu Z."/>
            <person name="He J."/>
            <person name="Li F."/>
            <person name="Wang M."/>
        </authorList>
    </citation>
    <scope>NUCLEOTIDE SEQUENCE [LARGE SCALE GENOMIC DNA]</scope>
    <source>
        <strain evidence="2">ZL_2023a</strain>
    </source>
</reference>
<gene>
    <name evidence="2" type="ORF">OTU49_016671</name>
</gene>
<organism evidence="2 3">
    <name type="scientific">Cherax quadricarinatus</name>
    <name type="common">Australian red claw crayfish</name>
    <dbReference type="NCBI Taxonomy" id="27406"/>
    <lineage>
        <taxon>Eukaryota</taxon>
        <taxon>Metazoa</taxon>
        <taxon>Ecdysozoa</taxon>
        <taxon>Arthropoda</taxon>
        <taxon>Crustacea</taxon>
        <taxon>Multicrustacea</taxon>
        <taxon>Malacostraca</taxon>
        <taxon>Eumalacostraca</taxon>
        <taxon>Eucarida</taxon>
        <taxon>Decapoda</taxon>
        <taxon>Pleocyemata</taxon>
        <taxon>Astacidea</taxon>
        <taxon>Parastacoidea</taxon>
        <taxon>Parastacidae</taxon>
        <taxon>Cherax</taxon>
    </lineage>
</organism>
<comment type="caution">
    <text evidence="2">The sequence shown here is derived from an EMBL/GenBank/DDBJ whole genome shotgun (WGS) entry which is preliminary data.</text>
</comment>
<protein>
    <submittedName>
        <fullName evidence="2">Uncharacterized protein</fullName>
    </submittedName>
</protein>
<sequence>MSGMPGAAPSVILPRPDLTLHHAPPSPHCRDPIPVRHRVSASARYRNRHSTLHHELSLTPAPVYTRSSLKSVPEEHLSAQYRWSAPCQTSFTLPDHQVSCLTEETPRSATMSSKRHSSLRSRTSSSLRSSIRRVGPLYRTASSHVGTAQVSARRWAAALRKRMIGVGGVPLLTPARPRRRPVVVRTRGRPPLKPARNSPRVRAARRTAFAAHMVQWEAASGLAALLECGASAGSALVAGVVRACAAAVAMADDRLQQLRRSISSWSLSTFKKPKISIPKLKTPKFKVFGGRKKNQS</sequence>
<feature type="region of interest" description="Disordered" evidence="1">
    <location>
        <begin position="104"/>
        <end position="126"/>
    </location>
</feature>
<dbReference type="EMBL" id="JARKIK010000015">
    <property type="protein sequence ID" value="KAK8747194.1"/>
    <property type="molecule type" value="Genomic_DNA"/>
</dbReference>
<evidence type="ECO:0000313" key="3">
    <source>
        <dbReference type="Proteomes" id="UP001445076"/>
    </source>
</evidence>
<accession>A0AAW0YAF0</accession>
<dbReference type="AlphaFoldDB" id="A0AAW0YAF0"/>
<dbReference type="EMBL" id="JARKIK010000015">
    <property type="protein sequence ID" value="KAK8747190.1"/>
    <property type="molecule type" value="Genomic_DNA"/>
</dbReference>
<reference evidence="2" key="2">
    <citation type="submission" date="2024-01" db="EMBL/GenBank/DDBJ databases">
        <authorList>
            <person name="He J."/>
            <person name="Wang M."/>
            <person name="Zheng J."/>
            <person name="Liu Z."/>
        </authorList>
    </citation>
    <scope>NUCLEOTIDE SEQUENCE</scope>
    <source>
        <strain evidence="2">ZL_2023a</strain>
        <tissue evidence="2">Muscle</tissue>
    </source>
</reference>
<dbReference type="Proteomes" id="UP001445076">
    <property type="component" value="Unassembled WGS sequence"/>
</dbReference>
<evidence type="ECO:0000313" key="2">
    <source>
        <dbReference type="EMBL" id="KAK8747194.1"/>
    </source>
</evidence>